<protein>
    <submittedName>
        <fullName evidence="2">Uncharacterized protein</fullName>
    </submittedName>
</protein>
<evidence type="ECO:0000313" key="3">
    <source>
        <dbReference type="Proteomes" id="UP000186559"/>
    </source>
</evidence>
<feature type="compositionally biased region" description="Low complexity" evidence="1">
    <location>
        <begin position="20"/>
        <end position="29"/>
    </location>
</feature>
<evidence type="ECO:0000313" key="2">
    <source>
        <dbReference type="EMBL" id="APX26253.1"/>
    </source>
</evidence>
<organism evidence="2 3">
    <name type="scientific">Salipiger profundus</name>
    <dbReference type="NCBI Taxonomy" id="1229727"/>
    <lineage>
        <taxon>Bacteria</taxon>
        <taxon>Pseudomonadati</taxon>
        <taxon>Pseudomonadota</taxon>
        <taxon>Alphaproteobacteria</taxon>
        <taxon>Rhodobacterales</taxon>
        <taxon>Roseobacteraceae</taxon>
        <taxon>Salipiger</taxon>
    </lineage>
</organism>
<keyword evidence="2" id="KW-0614">Plasmid</keyword>
<sequence length="58" mass="6508">MGRRKKYSLGRVCTSREKAGQGAWAKGQGPSRGPPAAMRKGGRSRPPEVLRRSRSRRW</sequence>
<dbReference type="KEGG" id="tpro:Ga0080559_TMP5153"/>
<name>A0A1U7DDP9_9RHOB</name>
<dbReference type="AlphaFoldDB" id="A0A1U7DDP9"/>
<accession>A0A1U7DDP9</accession>
<evidence type="ECO:0000256" key="1">
    <source>
        <dbReference type="SAM" id="MobiDB-lite"/>
    </source>
</evidence>
<keyword evidence="3" id="KW-1185">Reference proteome</keyword>
<reference evidence="2 3" key="1">
    <citation type="submission" date="2016-03" db="EMBL/GenBank/DDBJ databases">
        <title>Deep-sea bacteria in the southern Pacific.</title>
        <authorList>
            <person name="Tang K."/>
        </authorList>
    </citation>
    <scope>NUCLEOTIDE SEQUENCE [LARGE SCALE GENOMIC DNA]</scope>
    <source>
        <strain evidence="2 3">JLT2016</strain>
        <plasmid evidence="3">Plasmid ptpro6</plasmid>
    </source>
</reference>
<geneLocation type="plasmid" evidence="3">
    <name>ptpro6</name>
</geneLocation>
<gene>
    <name evidence="2" type="ORF">Ga0080559_TMP5153</name>
</gene>
<feature type="region of interest" description="Disordered" evidence="1">
    <location>
        <begin position="1"/>
        <end position="58"/>
    </location>
</feature>
<proteinExistence type="predicted"/>
<dbReference type="EMBL" id="CP014802">
    <property type="protein sequence ID" value="APX26253.1"/>
    <property type="molecule type" value="Genomic_DNA"/>
</dbReference>
<dbReference type="Proteomes" id="UP000186559">
    <property type="component" value="Plasmid pTPRO6"/>
</dbReference>